<dbReference type="Gene3D" id="3.30.565.10">
    <property type="entry name" value="Histidine kinase-like ATPase, C-terminal domain"/>
    <property type="match status" value="1"/>
</dbReference>
<keyword evidence="6" id="KW-0902">Two-component regulatory system</keyword>
<dbReference type="InterPro" id="IPR005467">
    <property type="entry name" value="His_kinase_dom"/>
</dbReference>
<dbReference type="SMART" id="SM00387">
    <property type="entry name" value="HATPase_c"/>
    <property type="match status" value="1"/>
</dbReference>
<comment type="catalytic activity">
    <reaction evidence="1">
        <text>ATP + protein L-histidine = ADP + protein N-phospho-L-histidine.</text>
        <dbReference type="EC" id="2.7.13.3"/>
    </reaction>
</comment>
<dbReference type="SUPFAM" id="SSF55874">
    <property type="entry name" value="ATPase domain of HSP90 chaperone/DNA topoisomerase II/histidine kinase"/>
    <property type="match status" value="1"/>
</dbReference>
<evidence type="ECO:0000256" key="3">
    <source>
        <dbReference type="ARBA" id="ARBA00022553"/>
    </source>
</evidence>
<keyword evidence="3" id="KW-0597">Phosphoprotein</keyword>
<evidence type="ECO:0000256" key="2">
    <source>
        <dbReference type="ARBA" id="ARBA00012438"/>
    </source>
</evidence>
<feature type="domain" description="Histidine kinase" evidence="8">
    <location>
        <begin position="104"/>
        <end position="375"/>
    </location>
</feature>
<dbReference type="GO" id="GO:0000155">
    <property type="term" value="F:phosphorelay sensor kinase activity"/>
    <property type="evidence" value="ECO:0007669"/>
    <property type="project" value="InterPro"/>
</dbReference>
<dbReference type="KEGG" id="nfn:NFRAN_2477"/>
<evidence type="ECO:0000256" key="6">
    <source>
        <dbReference type="ARBA" id="ARBA00023012"/>
    </source>
</evidence>
<dbReference type="InterPro" id="IPR003594">
    <property type="entry name" value="HATPase_dom"/>
</dbReference>
<evidence type="ECO:0000313" key="10">
    <source>
        <dbReference type="Proteomes" id="UP000294299"/>
    </source>
</evidence>
<dbReference type="Pfam" id="PF02518">
    <property type="entry name" value="HATPase_c"/>
    <property type="match status" value="1"/>
</dbReference>
<proteinExistence type="predicted"/>
<dbReference type="RefSeq" id="WP_134484905.1">
    <property type="nucleotide sequence ID" value="NZ_LR216287.1"/>
</dbReference>
<dbReference type="PRINTS" id="PR00344">
    <property type="entry name" value="BCTRLSENSOR"/>
</dbReference>
<dbReference type="InterPro" id="IPR003661">
    <property type="entry name" value="HisK_dim/P_dom"/>
</dbReference>
<dbReference type="PANTHER" id="PTHR43711:SF1">
    <property type="entry name" value="HISTIDINE KINASE 1"/>
    <property type="match status" value="1"/>
</dbReference>
<dbReference type="SUPFAM" id="SSF47384">
    <property type="entry name" value="Homodimeric domain of signal transducing histidine kinase"/>
    <property type="match status" value="1"/>
</dbReference>
<dbReference type="EMBL" id="LR216287">
    <property type="protein sequence ID" value="VFJ14799.1"/>
    <property type="molecule type" value="Genomic_DNA"/>
</dbReference>
<dbReference type="InterPro" id="IPR036890">
    <property type="entry name" value="HATPase_C_sf"/>
</dbReference>
<dbReference type="PROSITE" id="PS50109">
    <property type="entry name" value="HIS_KIN"/>
    <property type="match status" value="1"/>
</dbReference>
<dbReference type="CDD" id="cd00082">
    <property type="entry name" value="HisKA"/>
    <property type="match status" value="1"/>
</dbReference>
<dbReference type="EC" id="2.7.13.3" evidence="2"/>
<dbReference type="InterPro" id="IPR050736">
    <property type="entry name" value="Sensor_HK_Regulatory"/>
</dbReference>
<evidence type="ECO:0000259" key="8">
    <source>
        <dbReference type="PROSITE" id="PS50109"/>
    </source>
</evidence>
<dbReference type="PANTHER" id="PTHR43711">
    <property type="entry name" value="TWO-COMPONENT HISTIDINE KINASE"/>
    <property type="match status" value="1"/>
</dbReference>
<dbReference type="GeneID" id="39421666"/>
<evidence type="ECO:0000256" key="4">
    <source>
        <dbReference type="ARBA" id="ARBA00022679"/>
    </source>
</evidence>
<evidence type="ECO:0000256" key="7">
    <source>
        <dbReference type="SAM" id="Coils"/>
    </source>
</evidence>
<reference evidence="9 10" key="1">
    <citation type="submission" date="2019-02" db="EMBL/GenBank/DDBJ databases">
        <authorList>
            <person name="Lehtovirta-Morley E L."/>
        </authorList>
    </citation>
    <scope>NUCLEOTIDE SEQUENCE [LARGE SCALE GENOMIC DNA]</scope>
    <source>
        <strain evidence="9">NFRAN1</strain>
    </source>
</reference>
<accession>A0A484IF70</accession>
<name>A0A484IF70_9ARCH</name>
<evidence type="ECO:0000256" key="5">
    <source>
        <dbReference type="ARBA" id="ARBA00022777"/>
    </source>
</evidence>
<dbReference type="InterPro" id="IPR004358">
    <property type="entry name" value="Sig_transdc_His_kin-like_C"/>
</dbReference>
<keyword evidence="7" id="KW-0175">Coiled coil</keyword>
<dbReference type="InterPro" id="IPR036097">
    <property type="entry name" value="HisK_dim/P_sf"/>
</dbReference>
<gene>
    <name evidence="9" type="ORF">NFRAN_2477</name>
</gene>
<protein>
    <recommendedName>
        <fullName evidence="2">histidine kinase</fullName>
        <ecNumber evidence="2">2.7.13.3</ecNumber>
    </recommendedName>
</protein>
<keyword evidence="4 9" id="KW-0808">Transferase</keyword>
<evidence type="ECO:0000256" key="1">
    <source>
        <dbReference type="ARBA" id="ARBA00000085"/>
    </source>
</evidence>
<dbReference type="Proteomes" id="UP000294299">
    <property type="component" value="Chromosome NFRAN"/>
</dbReference>
<organism evidence="9 10">
    <name type="scientific">Candidatus Nitrosocosmicus franklandianus</name>
    <dbReference type="NCBI Taxonomy" id="1798806"/>
    <lineage>
        <taxon>Archaea</taxon>
        <taxon>Nitrososphaerota</taxon>
        <taxon>Nitrososphaeria</taxon>
        <taxon>Nitrososphaerales</taxon>
        <taxon>Nitrososphaeraceae</taxon>
        <taxon>Candidatus Nitrosocosmicus</taxon>
    </lineage>
</organism>
<dbReference type="Gene3D" id="1.10.287.130">
    <property type="match status" value="1"/>
</dbReference>
<sequence>MNIKDLLTVKTGELLAKADELREANESLSIANTKIRKKIEEIKNARKDLTELEMDLLVANNQVKELNERFALTNKELAKVSKDLIVAHEEIKQLVLKQKEFVDIAAHELRTPIQALSGNFELIEMDIPSLLKNSAKAMETTIKEFERLIKDKPRLEQFRNRLISSYKNSRRLEKLVSDILVTSRIENNKLQLHKEPFNLNEKIQDVINDVLTKTRVASLHANSLNPVDIVFEPQNDPVIVYADKIRIFEVISNIMNNAINFSDGESITVSVTKSQNNDDKTDHENFEEVEYTKSNKENEKGSELVIVSIKDKGKGIDEKILPRLFEKFVTKSDKGIGLGLYISKNIVEAHGGIIWAQNNKNEKGATVSFSLPLRE</sequence>
<dbReference type="AlphaFoldDB" id="A0A484IF70"/>
<keyword evidence="10" id="KW-1185">Reference proteome</keyword>
<dbReference type="OrthoDB" id="342253at2157"/>
<feature type="coiled-coil region" evidence="7">
    <location>
        <begin position="18"/>
        <end position="83"/>
    </location>
</feature>
<evidence type="ECO:0000313" key="9">
    <source>
        <dbReference type="EMBL" id="VFJ14799.1"/>
    </source>
</evidence>
<keyword evidence="5" id="KW-0418">Kinase</keyword>
<dbReference type="SMART" id="SM00388">
    <property type="entry name" value="HisKA"/>
    <property type="match status" value="1"/>
</dbReference>
<dbReference type="Pfam" id="PF00512">
    <property type="entry name" value="HisKA"/>
    <property type="match status" value="1"/>
</dbReference>
<dbReference type="CDD" id="cd00075">
    <property type="entry name" value="HATPase"/>
    <property type="match status" value="1"/>
</dbReference>